<dbReference type="UniPathway" id="UPA01068">
    <property type="reaction ID" value="UER00304"/>
</dbReference>
<comment type="cofactor">
    <cofactor evidence="1">
        <name>FMN</name>
        <dbReference type="ChEBI" id="CHEBI:58210"/>
    </cofactor>
</comment>
<keyword evidence="5" id="KW-0285">Flavoprotein</keyword>
<protein>
    <recommendedName>
        <fullName evidence="4">pyridoxal 5'-phosphate synthase</fullName>
        <ecNumber evidence="4">1.4.3.5</ecNumber>
    </recommendedName>
</protein>
<dbReference type="GO" id="GO:0008615">
    <property type="term" value="P:pyridoxine biosynthetic process"/>
    <property type="evidence" value="ECO:0007669"/>
    <property type="project" value="InterPro"/>
</dbReference>
<comment type="caution">
    <text evidence="8">The sequence shown here is derived from an EMBL/GenBank/DDBJ whole genome shotgun (WGS) entry which is preliminary data.</text>
</comment>
<dbReference type="EMBL" id="VEPZ02000956">
    <property type="protein sequence ID" value="KAE8707909.1"/>
    <property type="molecule type" value="Genomic_DNA"/>
</dbReference>
<dbReference type="PANTHER" id="PTHR10851">
    <property type="entry name" value="PYRIDOXINE-5-PHOSPHATE OXIDASE"/>
    <property type="match status" value="1"/>
</dbReference>
<evidence type="ECO:0000256" key="1">
    <source>
        <dbReference type="ARBA" id="ARBA00001917"/>
    </source>
</evidence>
<dbReference type="EC" id="1.4.3.5" evidence="4"/>
<dbReference type="InterPro" id="IPR000659">
    <property type="entry name" value="Pyridox_Oxase"/>
</dbReference>
<evidence type="ECO:0000256" key="3">
    <source>
        <dbReference type="ARBA" id="ARBA00005037"/>
    </source>
</evidence>
<evidence type="ECO:0000313" key="9">
    <source>
        <dbReference type="Proteomes" id="UP000436088"/>
    </source>
</evidence>
<evidence type="ECO:0000256" key="2">
    <source>
        <dbReference type="ARBA" id="ARBA00004738"/>
    </source>
</evidence>
<proteinExistence type="predicted"/>
<dbReference type="SUPFAM" id="SSF50475">
    <property type="entry name" value="FMN-binding split barrel"/>
    <property type="match status" value="1"/>
</dbReference>
<evidence type="ECO:0000313" key="8">
    <source>
        <dbReference type="EMBL" id="KAE8707909.1"/>
    </source>
</evidence>
<name>A0A6A3AYM2_HIBSY</name>
<accession>A0A6A3AYM2</accession>
<dbReference type="Gene3D" id="2.30.110.10">
    <property type="entry name" value="Electron Transport, Fmn-binding Protein, Chain A"/>
    <property type="match status" value="1"/>
</dbReference>
<gene>
    <name evidence="8" type="ORF">F3Y22_tig00110370pilonHSYRG00033</name>
</gene>
<keyword evidence="6" id="KW-0288">FMN</keyword>
<evidence type="ECO:0000256" key="5">
    <source>
        <dbReference type="ARBA" id="ARBA00022630"/>
    </source>
</evidence>
<dbReference type="GO" id="GO:0010181">
    <property type="term" value="F:FMN binding"/>
    <property type="evidence" value="ECO:0007669"/>
    <property type="project" value="InterPro"/>
</dbReference>
<dbReference type="GO" id="GO:0004733">
    <property type="term" value="F:pyridoxamine phosphate oxidase activity"/>
    <property type="evidence" value="ECO:0007669"/>
    <property type="project" value="UniProtKB-EC"/>
</dbReference>
<dbReference type="InterPro" id="IPR012349">
    <property type="entry name" value="Split_barrel_FMN-bd"/>
</dbReference>
<organism evidence="8 9">
    <name type="scientific">Hibiscus syriacus</name>
    <name type="common">Rose of Sharon</name>
    <dbReference type="NCBI Taxonomy" id="106335"/>
    <lineage>
        <taxon>Eukaryota</taxon>
        <taxon>Viridiplantae</taxon>
        <taxon>Streptophyta</taxon>
        <taxon>Embryophyta</taxon>
        <taxon>Tracheophyta</taxon>
        <taxon>Spermatophyta</taxon>
        <taxon>Magnoliopsida</taxon>
        <taxon>eudicotyledons</taxon>
        <taxon>Gunneridae</taxon>
        <taxon>Pentapetalae</taxon>
        <taxon>rosids</taxon>
        <taxon>malvids</taxon>
        <taxon>Malvales</taxon>
        <taxon>Malvaceae</taxon>
        <taxon>Malvoideae</taxon>
        <taxon>Hibiscus</taxon>
    </lineage>
</organism>
<sequence>MTQNKPWKLPWLFHRSHSTGHPLVQLTENRERFTQRLPEDAQNPFMNNSSCGVFPEERSSRRGYRKKYKLRLPQYPGTSMCVRIGKPPQIDISALRENYISPEFLEEQVEDDPLDQFRKWFDDAEAAGLKEPTAMALSTTGKDRKPYASGFSANHMIWILIRINVVSIMS</sequence>
<evidence type="ECO:0000256" key="6">
    <source>
        <dbReference type="ARBA" id="ARBA00022643"/>
    </source>
</evidence>
<evidence type="ECO:0000256" key="7">
    <source>
        <dbReference type="ARBA" id="ARBA00023002"/>
    </source>
</evidence>
<evidence type="ECO:0000256" key="4">
    <source>
        <dbReference type="ARBA" id="ARBA00012801"/>
    </source>
</evidence>
<comment type="pathway">
    <text evidence="3">Cofactor metabolism; pyridoxal 5'-phosphate salvage; pyridoxal 5'-phosphate from pyridoxine 5'-phosphate: step 1/1.</text>
</comment>
<comment type="pathway">
    <text evidence="2">Cofactor metabolism; pyridoxal 5'-phosphate salvage; pyridoxal 5'-phosphate from pyridoxamine 5'-phosphate: step 1/1.</text>
</comment>
<keyword evidence="7" id="KW-0560">Oxidoreductase</keyword>
<reference evidence="8" key="1">
    <citation type="submission" date="2019-09" db="EMBL/GenBank/DDBJ databases">
        <title>Draft genome information of white flower Hibiscus syriacus.</title>
        <authorList>
            <person name="Kim Y.-M."/>
        </authorList>
    </citation>
    <scope>NUCLEOTIDE SEQUENCE [LARGE SCALE GENOMIC DNA]</scope>
    <source>
        <strain evidence="8">YM2019G1</strain>
    </source>
</reference>
<dbReference type="AlphaFoldDB" id="A0A6A3AYM2"/>
<dbReference type="PANTHER" id="PTHR10851:SF0">
    <property type="entry name" value="PYRIDOXINE-5'-PHOSPHATE OXIDASE"/>
    <property type="match status" value="1"/>
</dbReference>
<keyword evidence="9" id="KW-1185">Reference proteome</keyword>
<dbReference type="Proteomes" id="UP000436088">
    <property type="component" value="Unassembled WGS sequence"/>
</dbReference>